<protein>
    <recommendedName>
        <fullName evidence="2">Outer membrane protein assembly factor BamE</fullName>
    </recommendedName>
</protein>
<sequence>MRLLLKDVRRCAIKYSLLVGLLVLQGCGMYVDGKRFQTIEDVRAVYGIESTVRVTQKLGGLVLHTLHYYEDEQLAFVSDARSGRLCDVSKAVTLPQNVKCPDSWLIAKKVF</sequence>
<dbReference type="AlphaFoldDB" id="A0AB38YEA1"/>
<reference evidence="1" key="1">
    <citation type="submission" date="2022-07" db="EMBL/GenBank/DDBJ databases">
        <title>Complete genome sequence of Salinispirillum sp. LH10-3-1 capable of multiple carbohydrate inversion isolated from a soda lake.</title>
        <authorList>
            <person name="Liu J."/>
            <person name="Zhai Y."/>
            <person name="Zhang H."/>
            <person name="Yang H."/>
            <person name="Qu J."/>
            <person name="Li J."/>
        </authorList>
    </citation>
    <scope>NUCLEOTIDE SEQUENCE</scope>
    <source>
        <strain evidence="1">LH 10-3-1</strain>
    </source>
</reference>
<dbReference type="EMBL" id="CP101717">
    <property type="protein sequence ID" value="WLD57693.1"/>
    <property type="molecule type" value="Genomic_DNA"/>
</dbReference>
<evidence type="ECO:0000313" key="1">
    <source>
        <dbReference type="EMBL" id="WLD57693.1"/>
    </source>
</evidence>
<name>A0AB38YEA1_9GAMM</name>
<dbReference type="PROSITE" id="PS51257">
    <property type="entry name" value="PROKAR_LIPOPROTEIN"/>
    <property type="match status" value="1"/>
</dbReference>
<accession>A0AB38YEA1</accession>
<gene>
    <name evidence="1" type="ORF">NFC81_13370</name>
</gene>
<evidence type="ECO:0008006" key="2">
    <source>
        <dbReference type="Google" id="ProtNLM"/>
    </source>
</evidence>
<dbReference type="RefSeq" id="WP_304994978.1">
    <property type="nucleotide sequence ID" value="NZ_CP101717.1"/>
</dbReference>
<organism evidence="1">
    <name type="scientific">Salinispirillum sp. LH 10-3-1</name>
    <dbReference type="NCBI Taxonomy" id="2952525"/>
    <lineage>
        <taxon>Bacteria</taxon>
        <taxon>Pseudomonadati</taxon>
        <taxon>Pseudomonadota</taxon>
        <taxon>Gammaproteobacteria</taxon>
        <taxon>Oceanospirillales</taxon>
        <taxon>Saccharospirillaceae</taxon>
        <taxon>Salinispirillum</taxon>
    </lineage>
</organism>
<proteinExistence type="predicted"/>